<comment type="caution">
    <text evidence="6">The sequence shown here is derived from an EMBL/GenBank/DDBJ whole genome shotgun (WGS) entry which is preliminary data.</text>
</comment>
<protein>
    <submittedName>
        <fullName evidence="6">Helix-turn-helix domain-containing protein</fullName>
    </submittedName>
</protein>
<dbReference type="Pfam" id="PF00440">
    <property type="entry name" value="TetR_N"/>
    <property type="match status" value="1"/>
</dbReference>
<dbReference type="Proteomes" id="UP001172738">
    <property type="component" value="Unassembled WGS sequence"/>
</dbReference>
<evidence type="ECO:0000256" key="1">
    <source>
        <dbReference type="ARBA" id="ARBA00023015"/>
    </source>
</evidence>
<dbReference type="InterPro" id="IPR049445">
    <property type="entry name" value="TetR_SbtR-like_C"/>
</dbReference>
<dbReference type="PANTHER" id="PTHR30055:SF234">
    <property type="entry name" value="HTH-TYPE TRANSCRIPTIONAL REGULATOR BETI"/>
    <property type="match status" value="1"/>
</dbReference>
<dbReference type="PANTHER" id="PTHR30055">
    <property type="entry name" value="HTH-TYPE TRANSCRIPTIONAL REGULATOR RUTR"/>
    <property type="match status" value="1"/>
</dbReference>
<dbReference type="Gene3D" id="1.10.357.10">
    <property type="entry name" value="Tetracycline Repressor, domain 2"/>
    <property type="match status" value="1"/>
</dbReference>
<keyword evidence="2 4" id="KW-0238">DNA-binding</keyword>
<gene>
    <name evidence="6" type="ORF">QQX04_02725</name>
</gene>
<evidence type="ECO:0000256" key="2">
    <source>
        <dbReference type="ARBA" id="ARBA00023125"/>
    </source>
</evidence>
<dbReference type="EMBL" id="JAUHPV010000002">
    <property type="protein sequence ID" value="MDN4471907.1"/>
    <property type="molecule type" value="Genomic_DNA"/>
</dbReference>
<dbReference type="SUPFAM" id="SSF46689">
    <property type="entry name" value="Homeodomain-like"/>
    <property type="match status" value="1"/>
</dbReference>
<proteinExistence type="predicted"/>
<dbReference type="PROSITE" id="PS50977">
    <property type="entry name" value="HTH_TETR_2"/>
    <property type="match status" value="1"/>
</dbReference>
<keyword evidence="3" id="KW-0804">Transcription</keyword>
<dbReference type="PRINTS" id="PR00455">
    <property type="entry name" value="HTHTETR"/>
</dbReference>
<evidence type="ECO:0000256" key="4">
    <source>
        <dbReference type="PROSITE-ProRule" id="PRU00335"/>
    </source>
</evidence>
<dbReference type="InterPro" id="IPR009057">
    <property type="entry name" value="Homeodomain-like_sf"/>
</dbReference>
<dbReference type="InterPro" id="IPR001647">
    <property type="entry name" value="HTH_TetR"/>
</dbReference>
<evidence type="ECO:0000313" key="7">
    <source>
        <dbReference type="Proteomes" id="UP001172738"/>
    </source>
</evidence>
<dbReference type="InterPro" id="IPR050109">
    <property type="entry name" value="HTH-type_TetR-like_transc_reg"/>
</dbReference>
<dbReference type="InterPro" id="IPR036271">
    <property type="entry name" value="Tet_transcr_reg_TetR-rel_C_sf"/>
</dbReference>
<dbReference type="Pfam" id="PF21597">
    <property type="entry name" value="TetR_C_43"/>
    <property type="match status" value="1"/>
</dbReference>
<dbReference type="RefSeq" id="WP_301126056.1">
    <property type="nucleotide sequence ID" value="NZ_JAUHPV010000002.1"/>
</dbReference>
<evidence type="ECO:0000259" key="5">
    <source>
        <dbReference type="PROSITE" id="PS50977"/>
    </source>
</evidence>
<dbReference type="SUPFAM" id="SSF48498">
    <property type="entry name" value="Tetracyclin repressor-like, C-terminal domain"/>
    <property type="match status" value="1"/>
</dbReference>
<feature type="DNA-binding region" description="H-T-H motif" evidence="4">
    <location>
        <begin position="34"/>
        <end position="53"/>
    </location>
</feature>
<keyword evidence="7" id="KW-1185">Reference proteome</keyword>
<feature type="domain" description="HTH tetR-type" evidence="5">
    <location>
        <begin position="12"/>
        <end position="71"/>
    </location>
</feature>
<keyword evidence="1" id="KW-0805">Transcription regulation</keyword>
<organism evidence="6 7">
    <name type="scientific">Demequina zhanjiangensis</name>
    <dbReference type="NCBI Taxonomy" id="3051659"/>
    <lineage>
        <taxon>Bacteria</taxon>
        <taxon>Bacillati</taxon>
        <taxon>Actinomycetota</taxon>
        <taxon>Actinomycetes</taxon>
        <taxon>Micrococcales</taxon>
        <taxon>Demequinaceae</taxon>
        <taxon>Demequina</taxon>
    </lineage>
</organism>
<reference evidence="6" key="1">
    <citation type="submission" date="2023-06" db="EMBL/GenBank/DDBJ databases">
        <title>SYSU T00b26.</title>
        <authorList>
            <person name="Gao L."/>
            <person name="Fang B.-Z."/>
            <person name="Li W.-J."/>
        </authorList>
    </citation>
    <scope>NUCLEOTIDE SEQUENCE</scope>
    <source>
        <strain evidence="6">SYSU T00b26</strain>
    </source>
</reference>
<evidence type="ECO:0000256" key="3">
    <source>
        <dbReference type="ARBA" id="ARBA00023163"/>
    </source>
</evidence>
<accession>A0ABT8FYR5</accession>
<name>A0ABT8FYR5_9MICO</name>
<sequence length="222" mass="24049">MTTSRAPRPEIARSRRQLLDAAERLFARQGLEFSLNELAHEAGLGVATTYRRFASHDDVVRALHARAHEHFIAIFDALEDAPDGWSGVVGYLERSVATNNAHPVFAAAARRMAQIDPASTAGTELEPRLQVHVARAQSEGTLRSDVTVVDLVALMTQLGVLTVLPEPARTMMSARQLGIAVAGLRRESQGWGDLGASPVEDMARLQELAVELPSSGRLDRGV</sequence>
<evidence type="ECO:0000313" key="6">
    <source>
        <dbReference type="EMBL" id="MDN4471907.1"/>
    </source>
</evidence>